<dbReference type="InterPro" id="IPR001478">
    <property type="entry name" value="PDZ"/>
</dbReference>
<evidence type="ECO:0000313" key="4">
    <source>
        <dbReference type="Proteomes" id="UP001599756"/>
    </source>
</evidence>
<keyword evidence="4" id="KW-1185">Reference proteome</keyword>
<protein>
    <submittedName>
        <fullName evidence="3">PDZ domain-containing protein</fullName>
    </submittedName>
</protein>
<evidence type="ECO:0000256" key="1">
    <source>
        <dbReference type="SAM" id="MobiDB-lite"/>
    </source>
</evidence>
<evidence type="ECO:0000259" key="2">
    <source>
        <dbReference type="Pfam" id="PF13180"/>
    </source>
</evidence>
<proteinExistence type="predicted"/>
<dbReference type="EMBL" id="JBHYTS010000043">
    <property type="protein sequence ID" value="MFE1753643.1"/>
    <property type="molecule type" value="Genomic_DNA"/>
</dbReference>
<evidence type="ECO:0000313" key="3">
    <source>
        <dbReference type="EMBL" id="MFE1753643.1"/>
    </source>
</evidence>
<dbReference type="SUPFAM" id="SSF50156">
    <property type="entry name" value="PDZ domain-like"/>
    <property type="match status" value="1"/>
</dbReference>
<dbReference type="Pfam" id="PF13180">
    <property type="entry name" value="PDZ_2"/>
    <property type="match status" value="1"/>
</dbReference>
<dbReference type="RefSeq" id="WP_381842369.1">
    <property type="nucleotide sequence ID" value="NZ_JBHYTS010000043.1"/>
</dbReference>
<dbReference type="Gene3D" id="2.30.42.10">
    <property type="match status" value="1"/>
</dbReference>
<feature type="domain" description="PDZ" evidence="2">
    <location>
        <begin position="74"/>
        <end position="148"/>
    </location>
</feature>
<accession>A0ABW6HAI0</accession>
<sequence>MVLLLSGIGIGAVGTALIGTGQLARLERQLGLRGAGGEVWTPSSGPAGARAGVGSGSAPAPGDTRARVPAPVGPALGIEAVDDPEPGARVVGVHVPGPGYSAGLVRGDVILRFGATRTGSAAGLARAVARARPGREVTLTVRHRNGTRQRLPATPGITT</sequence>
<feature type="compositionally biased region" description="Low complexity" evidence="1">
    <location>
        <begin position="42"/>
        <end position="62"/>
    </location>
</feature>
<reference evidence="3 4" key="1">
    <citation type="submission" date="2024-09" db="EMBL/GenBank/DDBJ databases">
        <title>The Natural Products Discovery Center: Release of the First 8490 Sequenced Strains for Exploring Actinobacteria Biosynthetic Diversity.</title>
        <authorList>
            <person name="Kalkreuter E."/>
            <person name="Kautsar S.A."/>
            <person name="Yang D."/>
            <person name="Bader C.D."/>
            <person name="Teijaro C.N."/>
            <person name="Fluegel L."/>
            <person name="Davis C.M."/>
            <person name="Simpson J.R."/>
            <person name="Lauterbach L."/>
            <person name="Steele A.D."/>
            <person name="Gui C."/>
            <person name="Meng S."/>
            <person name="Li G."/>
            <person name="Viehrig K."/>
            <person name="Ye F."/>
            <person name="Su P."/>
            <person name="Kiefer A.F."/>
            <person name="Nichols A."/>
            <person name="Cepeda A.J."/>
            <person name="Yan W."/>
            <person name="Fan B."/>
            <person name="Jiang Y."/>
            <person name="Adhikari A."/>
            <person name="Zheng C.-J."/>
            <person name="Schuster L."/>
            <person name="Cowan T.M."/>
            <person name="Smanski M.J."/>
            <person name="Chevrette M.G."/>
            <person name="De Carvalho L.P.S."/>
            <person name="Shen B."/>
        </authorList>
    </citation>
    <scope>NUCLEOTIDE SEQUENCE [LARGE SCALE GENOMIC DNA]</scope>
    <source>
        <strain evidence="3 4">NPDC059500</strain>
    </source>
</reference>
<gene>
    <name evidence="3" type="ORF">ACFW88_24405</name>
</gene>
<comment type="caution">
    <text evidence="3">The sequence shown here is derived from an EMBL/GenBank/DDBJ whole genome shotgun (WGS) entry which is preliminary data.</text>
</comment>
<name>A0ABW6HAI0_9ACTN</name>
<dbReference type="InterPro" id="IPR036034">
    <property type="entry name" value="PDZ_sf"/>
</dbReference>
<feature type="region of interest" description="Disordered" evidence="1">
    <location>
        <begin position="37"/>
        <end position="65"/>
    </location>
</feature>
<organism evidence="3 4">
    <name type="scientific">Streptomyces anandii</name>
    <dbReference type="NCBI Taxonomy" id="285454"/>
    <lineage>
        <taxon>Bacteria</taxon>
        <taxon>Bacillati</taxon>
        <taxon>Actinomycetota</taxon>
        <taxon>Actinomycetes</taxon>
        <taxon>Kitasatosporales</taxon>
        <taxon>Streptomycetaceae</taxon>
        <taxon>Streptomyces</taxon>
    </lineage>
</organism>
<dbReference type="Proteomes" id="UP001599756">
    <property type="component" value="Unassembled WGS sequence"/>
</dbReference>